<dbReference type="InterPro" id="IPR018097">
    <property type="entry name" value="EGF_Ca-bd_CS"/>
</dbReference>
<feature type="domain" description="NIDO" evidence="25">
    <location>
        <begin position="10"/>
        <end position="169"/>
    </location>
</feature>
<feature type="region of interest" description="Disordered" evidence="19">
    <location>
        <begin position="3218"/>
        <end position="3317"/>
    </location>
</feature>
<dbReference type="PROSITE" id="PS50082">
    <property type="entry name" value="WD_REPEATS_2"/>
    <property type="match status" value="1"/>
</dbReference>
<dbReference type="PANTHER" id="PTHR13743:SF86">
    <property type="entry name" value="LYSOSOMAL-TRAFFICKING REGULATOR"/>
    <property type="match status" value="1"/>
</dbReference>
<dbReference type="InterPro" id="IPR050865">
    <property type="entry name" value="BEACH_Domain"/>
</dbReference>
<dbReference type="InterPro" id="IPR024731">
    <property type="entry name" value="NELL2-like_EGF"/>
</dbReference>
<dbReference type="InterPro" id="IPR019775">
    <property type="entry name" value="WD40_repeat_CS"/>
</dbReference>
<dbReference type="CDD" id="cd01201">
    <property type="entry name" value="PH_BEACH"/>
    <property type="match status" value="1"/>
</dbReference>
<evidence type="ECO:0000256" key="16">
    <source>
        <dbReference type="PROSITE-ProRule" id="PRU00221"/>
    </source>
</evidence>
<evidence type="ECO:0000256" key="19">
    <source>
        <dbReference type="SAM" id="MobiDB-lite"/>
    </source>
</evidence>
<dbReference type="InterPro" id="IPR001881">
    <property type="entry name" value="EGF-like_Ca-bd_dom"/>
</dbReference>
<dbReference type="PROSITE" id="PS00010">
    <property type="entry name" value="ASX_HYDROXYL"/>
    <property type="match status" value="2"/>
</dbReference>
<evidence type="ECO:0000256" key="13">
    <source>
        <dbReference type="ARBA" id="ARBA00023157"/>
    </source>
</evidence>
<evidence type="ECO:0000256" key="14">
    <source>
        <dbReference type="ARBA" id="ARBA00023180"/>
    </source>
</evidence>
<dbReference type="PROSITE" id="PS51783">
    <property type="entry name" value="PH_BEACH"/>
    <property type="match status" value="1"/>
</dbReference>
<feature type="compositionally biased region" description="Basic and acidic residues" evidence="19">
    <location>
        <begin position="3370"/>
        <end position="3387"/>
    </location>
</feature>
<feature type="transmembrane region" description="Helical" evidence="20">
    <location>
        <begin position="5023"/>
        <end position="5046"/>
    </location>
</feature>
<dbReference type="CDD" id="cd00255">
    <property type="entry name" value="nidG2"/>
    <property type="match status" value="1"/>
</dbReference>
<dbReference type="GO" id="GO:0016020">
    <property type="term" value="C:membrane"/>
    <property type="evidence" value="ECO:0007669"/>
    <property type="project" value="UniProtKB-SubCell"/>
</dbReference>
<dbReference type="FunFam" id="2.10.25.10:FF:000038">
    <property type="entry name" value="Fibrillin 2"/>
    <property type="match status" value="2"/>
</dbReference>
<dbReference type="PROSITE" id="PS50197">
    <property type="entry name" value="BEACH"/>
    <property type="match status" value="1"/>
</dbReference>
<dbReference type="PROSITE" id="PS00678">
    <property type="entry name" value="WD_REPEATS_1"/>
    <property type="match status" value="1"/>
</dbReference>
<feature type="region of interest" description="Disordered" evidence="19">
    <location>
        <begin position="2663"/>
        <end position="2682"/>
    </location>
</feature>
<keyword evidence="4 15" id="KW-0245">EGF-like domain</keyword>
<feature type="repeat" description="LDL-receptor class B" evidence="17">
    <location>
        <begin position="854"/>
        <end position="896"/>
    </location>
</feature>
<evidence type="ECO:0000256" key="7">
    <source>
        <dbReference type="ARBA" id="ARBA00022729"/>
    </source>
</evidence>
<keyword evidence="14" id="KW-0325">Glycoprotein</keyword>
<name>A0AAV6PXQ7_SOLSE</name>
<feature type="domain" description="EGF-like" evidence="21">
    <location>
        <begin position="667"/>
        <end position="705"/>
    </location>
</feature>
<dbReference type="EMBL" id="JAGKHQ010000020">
    <property type="protein sequence ID" value="KAG7479442.1"/>
    <property type="molecule type" value="Genomic_DNA"/>
</dbReference>
<dbReference type="CDD" id="cd06071">
    <property type="entry name" value="Beach"/>
    <property type="match status" value="1"/>
</dbReference>
<accession>A0AAV6PXQ7</accession>
<evidence type="ECO:0000313" key="28">
    <source>
        <dbReference type="Proteomes" id="UP000693946"/>
    </source>
</evidence>
<feature type="domain" description="BEACH" evidence="22">
    <location>
        <begin position="4293"/>
        <end position="4595"/>
    </location>
</feature>
<feature type="repeat" description="LDL-receptor class B" evidence="17">
    <location>
        <begin position="897"/>
        <end position="939"/>
    </location>
</feature>
<evidence type="ECO:0000256" key="10">
    <source>
        <dbReference type="ARBA" id="ARBA00022889"/>
    </source>
</evidence>
<dbReference type="Pfam" id="PF02138">
    <property type="entry name" value="Beach"/>
    <property type="match status" value="1"/>
</dbReference>
<feature type="disulfide bond" evidence="18">
    <location>
        <begin position="753"/>
        <end position="760"/>
    </location>
</feature>
<dbReference type="PROSITE" id="PS00484">
    <property type="entry name" value="THYROGLOBULIN_1_1"/>
    <property type="match status" value="1"/>
</dbReference>
<evidence type="ECO:0000256" key="3">
    <source>
        <dbReference type="ARBA" id="ARBA00022525"/>
    </source>
</evidence>
<dbReference type="InterPro" id="IPR023362">
    <property type="entry name" value="PH-BEACH_dom"/>
</dbReference>
<keyword evidence="13 18" id="KW-1015">Disulfide bond</keyword>
<feature type="repeat" description="WD" evidence="16">
    <location>
        <begin position="4785"/>
        <end position="4819"/>
    </location>
</feature>
<keyword evidence="8" id="KW-0677">Repeat</keyword>
<feature type="domain" description="Nidogen G2 beta-barrel" evidence="23">
    <location>
        <begin position="302"/>
        <end position="535"/>
    </location>
</feature>
<dbReference type="InterPro" id="IPR001680">
    <property type="entry name" value="WD40_rpt"/>
</dbReference>
<feature type="domain" description="EGF-like" evidence="21">
    <location>
        <begin position="623"/>
        <end position="666"/>
    </location>
</feature>
<dbReference type="InterPro" id="IPR019372">
    <property type="entry name" value="LHFPL"/>
</dbReference>
<sequence>MPSKFGMIAALQGDLDTSDGAGKVFFRQDSSPEVLHRAAEHINRGFPDDDEVDPTHAVVITWVDVATHEPQTQDKKRNTFQLVIASLERASYAIVLYPRDGIQSSTSPAQDGSVTMHAGFSKGVVKGFLFNTQGPYYRTTTDDEASVRTLAEETNSGLRGVWVYEIGTSPFFTNVAPGEVTDLPTEATPPEVYVDPTDAIEERRLVHTNGQVEEYPPYEPEGGQIVVHPVQYQPLQPGNPEVVVVEDTDISVDVFSYNSGTCANNRNKCSQFADCNDYSSGFCCACKPGFYGNGIQCVAEGKPQRMNGKLHGRVYVGSSPSPVEFSSNDLHSYVVANDGRSYVAISDIPQNVGPSLQPLSSIGGAIGWAFALEQPGFKNGFSHVGGEFTRQAEVTFLPGNEKLTIRQEFKGIDEHDHLVVSTSLEGRVPEVPQGSTVQVEPYSEIYQYSNNLITSSSTRNYIVTLPDGTTDTRTYQWRQTISFQSCQHDGSLGNMKPTQMLSVDQIFVMYDHNNELIRFAMSNKIGDVNGGQPEENPCFTGRHGCDTNAACRPGEGNQFTCECATGFNGDGRSCYDIDECREAPQTCGFHAICNNQPGTFRCECEDGYQFARDGQTCVEVNRPVDACEEGTHTCDSPERAQCSYTGGSSFICSCLPGFIGDGRVCQDIDECQQGRCHQDAVCYNTEGSFTCQCRPGYYGDGLSCSPGRTKTKCESQRENLLGATEYGPRGPRPPVGQYVPTCDENGAFEPMQCHGSTGHCWCVDRNGQEIPGTRSGPGSTPLCIDNGGVTPPIGPTPRPDVHPLPSGTHLLFAQSGRIEHVPLDSYDMKSDDAKTVLHLPGKVIIGVAYDCVEKMVYWTEITSPSISKANIQGGDPVNVIRSDLDSPEGIAIDYLGRTMFWTDSVRDHIEVASLDGSQRRVLIDSDLVNPRSIITDPPNGNLYWSDWNRDAPKIETSYMDGSNRRVLVKDDLGLPNGLTYDSQSSLLCWADAGTHKMECMHPDRGDRRKIMEGLQYPFGMTAFGKNIYYTDWRRNAVVAVDRYAAKESDEFQPQKRTKLYGITTAYAQCPSGQNYCAANNGGCTHLCLATPGGRSCKCPSNAVTSSHLQDQDGNLKQDSVTPAPGLTAVALGGMNAMASVQQTDLSYAWEKYMDCRLQGADLQVSLQSLENFLCLFHYVQHHPSHSTKDALKFCSDMSGASNTLAREFLTDVHQLCSAVAQRAEAREEDEEESHMVALGEYLVRGRGFLLLSTLDSIIDQELTCREELLTLLLSLLPLVWKIPVQEEKAPDFILPSLLEVFLTREVKAVPLKAGQKAAPDEQNSGKRSCVSSGTWKSRRSHRAAQRYSVKDARKSQVSTSDSEANSEDKALPAPSGARSRRSHGSTIRLSYQHHRSEYSQFTSTASTTAEIMSAPYPHPRAPGSQTADTETLTDPAAISIFNRMENSPFDLCHVLLSLLEKVCKFDMNINHNPGLAVSVVPTLTEILTEFGDCCCPGGGGGGGTGAEELAGGWTEEPIALVQRMLLRTILHLMSVDVSQSETLPDSLRRSLTDLLRATLKIRSCLDRQTNPFAPRQKKTLQEVQDDFSFSRYRHRALLLPELLEGVLQVLLGCLQASTPNPFFFSQALELIHEFVQHRGLELFEATVLRLEGLGRARDSEVGGEASERLRGLIAGVFKIISAVKKAKSEQLHQSVCARRRHRRCEYSHFLHHHRDLSGLPVSAFKQAARRNPFEEDGDSKDETDGDVVRYPERCCCLAACSHQCLRLLQRLSSSGPAILQVLAGVQAVGICCCMEPRSVVGPLLHAFQAPGLRSYQSHVLSVLSRLILDQLGGGQPSEKAKLASCNICTLDSSQLPGLEETLQHGEPSAVPPSLRYRSQGILPSGGGAEDMLWKWDALEAYQELVFGEDWQLSQQIAGHVCYLTLRGNAIVQWQLYTHIFNPVLQRGVELAHHAQQLGVSTVCTQVCSYHTKCLPVEVLLTYLQTLPALLKSRVIRDLFISCNGLNQVTELVYLDQTRSLALKVFETLIIGIGHQQTYGVLQELECADGEETEAVLGLAEELGSRVAGEGPQSLSKFYEGLKVAYPHHKSRSGHGRGPGRSRAETHLHVINLFLCVAFLCVSKEADSDRDSANDSEDTSGYDSTASEPLGGRLPYLSPESVALPSKEQVQRAADVWSVCRWIYLASPLFQRQFFRLGGLDVCLRLMVMVIQKLACKTKDGKAKKKRDGKSKGSPESTVPATSLCREETPDTLGHGPAEAKNKDPAKKLEEEWQLQSIRLLEALLAICLHSANSALQKIEPELSYQLQSVQETLLEVRDQLSRSGVVNSDLAVPLFDSLLRVAMAEVSSCSDPPEEKPDRVSPALGKHKLQVLAEGAAPADDLSEEVDEVQSCAVKPPGEEEGYDADSESNPEDMAKQEEGVKLESGLLREFVAVADGPQHGMLLFPEICTMELQLLASGSPDLEVLSHVFHSLLDAVKANHRNAALLYDQGGVKTILSGFHNILSQTDPSFTDCQTVLVELLVAMVSQRITAEELALLIRLLLEKTPPTEILLNGILQVVEANMTMEPLHFLTFPIILGALTPVALSPGFRQNGAAGGKSVGLLWKGKLSAGRREGDTEYRASHLRSSPWHTAPLHLPLVGQNCWPHMASGFSASMWLRVAEQEETDRDRDKEESNLPAAELHHGCSQAGTNLVEEGLTHILSMGSKALMLQVWADFSTGSLTFRICIDPNDEIKAGLLAQADSSEGLLGRGQWQHLGLTYTQQPEGKKNIHGRVVVWVCGVRNCEVSLDYTLPRKSSLSSDSNKTFCMLGHCMPSCEEILKQGARWNMGTVLLFNGSRIGSEEAFHLYTQGPDLTSIMPCKYGQPRGTFSKFVTQEGLKCDHVREILMKSKDVDTAALVESLAVVYAPGSPKVYTIYEPVIRLKGQTKTVVTQRPFSSKEVQSVSLEPNTLRTLLPTETQGLQSVLHKIGGTGNFVFLFAQTVELSDCEKTQALALQVLLSLSKINQHRIHEMDCYHGYSMIHQVLIKSKCIVGYHMLKTLLDGCCSGPILILGEDGQYRLDTKSIAVVQDIRLLSDILLDWKIWAKAEGGVWETLLAALEILIRVHHPHQVFNIRQFLNAEIVHRFLLTCQVLQEHRDEHLTAIPQEVCLSFVRIIQEVLGSPPDMDLLKLIYNFLLAVHPPTNTYVCHTPSSFYFSLHIDGKLYQEKVQSIMSLRHSNSGGKSASSSVMSLSPTVFTDTPHKGHVPAPSPEHGGDDQSLRPPSVAPSPYSSPLLTPRLGHGKLNEASEGDRVSLATQQARGSTETLKKGGGDEQLLSSCESAKTICDSNDIGEGGAQRPPSISVEEERDEAAELDSLAEGSVGVAESDDRFDWASDEAPRRPDSLKGIQSFQRSHSNLASLGLAFPAPNGSLAVGRWPSAADRGSMPEDWESYTYSPGYERAHSKTESSDRSSTEDCLVLICCGLYDLLRGVLLLLPDLMLEEVMDKLIQPEALIVLVNHSSPLIQQGVMKLLDAYFSRALKEQKEKFLKNHGFSLLANQLYIHQGSQGLLECFLEMLFGRPVGLEEDLDLEEMENISPFRKRCIIPVLGLIENSLYENSLVHNILCMLLQLLNACPKLADILLDHGLLYVLFNTLSTLNGMENSIPLNDYKLLVCDIQQLLVAVTIHSCSSSGSQYFRIIEDLITLLGFMQTSKMRRTQEMAVALQFRVLQSAIEFIKTTANQEPQRLSSSVNASSSPHHAMYQKRKSIAGRRRFSLAQTDSLLMRMRSVASDELNHMMQRRMSQENPIRASETEFVQRLQRLVVLAVNRLIYHDVSQDLFDLLNIPDSPDQQLFTPDPGDQAHDESGSASVPHSPTPFTLPPASKKSFQKDILRLMMDGIKISLGSTGRGGAPHQQWRRILWSCRDTFRVQIGRLLVHTFSPALPLSDRKEALDFVFDPRHLDILKESLSPGLEHGPKLSLYLYEMLHDHKDSLTKDEQNAVGVFMTSLKLCGHRCIPPNAPHKQELLRAIKEEKNKYEAEEKTSKVAWEKKITNTQRNLVQRLDGKSKDISKIAADITQNVSLRQGMERKKVIQHIRGLYKTDLSASRHWQELVQQLTHDRAVWYDQTSYPTSWQLDPTEGPNRERRRLQRCYLTIPNKYLLKDRRKSEDTMTPPLSFLFEDKTHSSFSSTVKDKATSEAIRFTRRCISVAPSRETVGELLLGKSGMYFVEDNAADAHDNQSLHGETEAPSFSWTYEEIKEVHKRWWQLRDNAVEIFLTNGRTLLLAFDNTKFRDDVYHNILTSDLPNLLEHGNITALTQLWGSSQITNFEYLTHLNKHAGRSFNDLMQYPVFPFILRDYTSETLDLQDPSIYRNLSKPIAVQSKEKEDRYVDNYRYLEEEYKKGIREDDPMPPVQPYHYGSHYSNSGTVLHFLVRMPPFTKMFLAYQDQSFDIPDRTFHSMNTTWRLSSYESMTDVKELIPEFFYLPEFLVNREGFDFGVRQNGERVNHVNLPPWARNDPRLFILIHRQALESDQVSQTLCQWIDLVFGLKQKGKAAVQAINVFHPATYFGMDVSSVEDPVQRRALETMIKTYGQTPRQLFNASHISRAGPKLTIDGELPAAMGLLVQLAFRETREQTKEIVCPSPLPWIKGLKWGEYVGSPSAPDPVVCFSQPHGERFGSLLALPTRAICGLSRKFCLMMIYSKEQGVRSMHSTDIQWSAILSWGYADNILRLKSKQSEPPINFIQCSQLHQVTSCAWVPDSCQLFTGSKCGVITAYSNRFTSTTPSEMEVESQVHLYGHTGEVTSLFVCKPYSILISVSQDGTCILWDLNRLCYVQSLTGHKSPVTAVSASETTGDIATVCDSVGGGSDLRLWTVNGDLIGHVHCREIICSVAFSNQPEGVSVNVIAGGLENGVVRLWSTWDLKPVREITFSKSSKPIIRFPHENISFASRKLLTEESLSPPSENGRVDPAQTTQNRRIIGESGHTQAAHVDMCRLLIGSGCALYPLGWDSEEVQQTCSNSSNQFQLGSCQIGWAYYCTGAGAAAAMLLCTWLSCFAGKKQKQYPY</sequence>
<dbReference type="PROSITE" id="PS01186">
    <property type="entry name" value="EGF_2"/>
    <property type="match status" value="5"/>
</dbReference>
<feature type="region of interest" description="Disordered" evidence="19">
    <location>
        <begin position="3357"/>
        <end position="3387"/>
    </location>
</feature>
<feature type="domain" description="BEACH-type PH" evidence="26">
    <location>
        <begin position="4182"/>
        <end position="4288"/>
    </location>
</feature>
<evidence type="ECO:0000256" key="5">
    <source>
        <dbReference type="ARBA" id="ARBA00022574"/>
    </source>
</evidence>
<comment type="subcellular location">
    <subcellularLocation>
        <location evidence="1">Membrane</location>
        <topology evidence="1">Multi-pass membrane protein</topology>
    </subcellularLocation>
    <subcellularLocation>
        <location evidence="2">Secreted</location>
        <location evidence="2">Extracellular space</location>
        <location evidence="2">Extracellular matrix</location>
        <location evidence="2">Basement membrane</location>
    </subcellularLocation>
</comment>
<reference evidence="27 28" key="1">
    <citation type="journal article" date="2021" name="Sci. Rep.">
        <title>Chromosome anchoring in Senegalese sole (Solea senegalensis) reveals sex-associated markers and genome rearrangements in flatfish.</title>
        <authorList>
            <person name="Guerrero-Cozar I."/>
            <person name="Gomez-Garrido J."/>
            <person name="Berbel C."/>
            <person name="Martinez-Blanch J.F."/>
            <person name="Alioto T."/>
            <person name="Claros M.G."/>
            <person name="Gagnaire P.A."/>
            <person name="Manchado M."/>
        </authorList>
    </citation>
    <scope>NUCLEOTIDE SEQUENCE [LARGE SCALE GENOMIC DNA]</scope>
    <source>
        <strain evidence="27">Sse05_10M</strain>
    </source>
</reference>
<dbReference type="InterPro" id="IPR006605">
    <property type="entry name" value="G2_nidogen/fibulin_G2F"/>
</dbReference>
<dbReference type="SMART" id="SM00135">
    <property type="entry name" value="LY"/>
    <property type="match status" value="5"/>
</dbReference>
<dbReference type="SMART" id="SM00211">
    <property type="entry name" value="TY"/>
    <property type="match status" value="1"/>
</dbReference>
<dbReference type="SMART" id="SM00320">
    <property type="entry name" value="WD40"/>
    <property type="match status" value="3"/>
</dbReference>
<feature type="compositionally biased region" description="Low complexity" evidence="19">
    <location>
        <begin position="3220"/>
        <end position="3235"/>
    </location>
</feature>
<dbReference type="InterPro" id="IPR003886">
    <property type="entry name" value="NIDO_dom"/>
</dbReference>
<keyword evidence="10" id="KW-0130">Cell adhesion</keyword>
<dbReference type="FunFam" id="2.120.10.30:FF:000030">
    <property type="entry name" value="Nidogen 1"/>
    <property type="match status" value="1"/>
</dbReference>
<feature type="compositionally biased region" description="Polar residues" evidence="19">
    <location>
        <begin position="1321"/>
        <end position="1335"/>
    </location>
</feature>
<keyword evidence="11 20" id="KW-1133">Transmembrane helix</keyword>
<dbReference type="InterPro" id="IPR000033">
    <property type="entry name" value="LDLR_classB_rpt"/>
</dbReference>
<keyword evidence="6 20" id="KW-0812">Transmembrane</keyword>
<dbReference type="GO" id="GO:0005604">
    <property type="term" value="C:basement membrane"/>
    <property type="evidence" value="ECO:0007669"/>
    <property type="project" value="UniProtKB-SubCell"/>
</dbReference>
<dbReference type="Pfam" id="PF12662">
    <property type="entry name" value="cEGF"/>
    <property type="match status" value="1"/>
</dbReference>
<evidence type="ECO:0000256" key="9">
    <source>
        <dbReference type="ARBA" id="ARBA00022869"/>
    </source>
</evidence>
<keyword evidence="9" id="KW-0272">Extracellular matrix</keyword>
<dbReference type="Pfam" id="PF07474">
    <property type="entry name" value="G2F"/>
    <property type="match status" value="1"/>
</dbReference>
<feature type="domain" description="EGF-like" evidence="21">
    <location>
        <begin position="576"/>
        <end position="618"/>
    </location>
</feature>
<dbReference type="SMART" id="SM00181">
    <property type="entry name" value="EGF"/>
    <property type="match status" value="5"/>
</dbReference>
<evidence type="ECO:0000259" key="23">
    <source>
        <dbReference type="PROSITE" id="PS50993"/>
    </source>
</evidence>
<dbReference type="SMART" id="SM01026">
    <property type="entry name" value="Beach"/>
    <property type="match status" value="1"/>
</dbReference>
<evidence type="ECO:0000256" key="2">
    <source>
        <dbReference type="ARBA" id="ARBA00004302"/>
    </source>
</evidence>
<dbReference type="GO" id="GO:0007160">
    <property type="term" value="P:cell-matrix adhesion"/>
    <property type="evidence" value="ECO:0007669"/>
    <property type="project" value="InterPro"/>
</dbReference>
<evidence type="ECO:0000256" key="6">
    <source>
        <dbReference type="ARBA" id="ARBA00022692"/>
    </source>
</evidence>
<dbReference type="Pfam" id="PF10242">
    <property type="entry name" value="L_HMGIC_fpl"/>
    <property type="match status" value="1"/>
</dbReference>
<dbReference type="InterPro" id="IPR000716">
    <property type="entry name" value="Thyroglobulin_1"/>
</dbReference>
<keyword evidence="7" id="KW-0732">Signal</keyword>
<comment type="caution">
    <text evidence="15">Lacks conserved residue(s) required for the propagation of feature annotation.</text>
</comment>
<dbReference type="InterPro" id="IPR000152">
    <property type="entry name" value="EGF-type_Asp/Asn_hydroxyl_site"/>
</dbReference>
<keyword evidence="12 20" id="KW-0472">Membrane</keyword>
<evidence type="ECO:0000256" key="15">
    <source>
        <dbReference type="PROSITE-ProRule" id="PRU00076"/>
    </source>
</evidence>
<dbReference type="PROSITE" id="PS51120">
    <property type="entry name" value="LDLRB"/>
    <property type="match status" value="3"/>
</dbReference>
<dbReference type="Pfam" id="PF00400">
    <property type="entry name" value="WD40"/>
    <property type="match status" value="1"/>
</dbReference>
<dbReference type="GO" id="GO:0005509">
    <property type="term" value="F:calcium ion binding"/>
    <property type="evidence" value="ECO:0007669"/>
    <property type="project" value="InterPro"/>
</dbReference>
<feature type="region of interest" description="Disordered" evidence="19">
    <location>
        <begin position="1313"/>
        <end position="1385"/>
    </location>
</feature>
<feature type="domain" description="Thyroglobulin type-1" evidence="24">
    <location>
        <begin position="710"/>
        <end position="783"/>
    </location>
</feature>
<evidence type="ECO:0000313" key="27">
    <source>
        <dbReference type="EMBL" id="KAG7479442.1"/>
    </source>
</evidence>
<feature type="repeat" description="LDL-receptor class B" evidence="17">
    <location>
        <begin position="940"/>
        <end position="984"/>
    </location>
</feature>
<feature type="region of interest" description="Disordered" evidence="19">
    <location>
        <begin position="2221"/>
        <end position="2265"/>
    </location>
</feature>
<feature type="compositionally biased region" description="Acidic residues" evidence="19">
    <location>
        <begin position="2399"/>
        <end position="2411"/>
    </location>
</feature>
<evidence type="ECO:0000259" key="21">
    <source>
        <dbReference type="PROSITE" id="PS50026"/>
    </source>
</evidence>
<dbReference type="CDD" id="cd00054">
    <property type="entry name" value="EGF_CA"/>
    <property type="match status" value="2"/>
</dbReference>
<organism evidence="27 28">
    <name type="scientific">Solea senegalensis</name>
    <name type="common">Senegalese sole</name>
    <dbReference type="NCBI Taxonomy" id="28829"/>
    <lineage>
        <taxon>Eukaryota</taxon>
        <taxon>Metazoa</taxon>
        <taxon>Chordata</taxon>
        <taxon>Craniata</taxon>
        <taxon>Vertebrata</taxon>
        <taxon>Euteleostomi</taxon>
        <taxon>Actinopterygii</taxon>
        <taxon>Neopterygii</taxon>
        <taxon>Teleostei</taxon>
        <taxon>Neoteleostei</taxon>
        <taxon>Acanthomorphata</taxon>
        <taxon>Carangaria</taxon>
        <taxon>Pleuronectiformes</taxon>
        <taxon>Pleuronectoidei</taxon>
        <taxon>Soleidae</taxon>
        <taxon>Solea</taxon>
    </lineage>
</organism>
<evidence type="ECO:0000256" key="18">
    <source>
        <dbReference type="PROSITE-ProRule" id="PRU00500"/>
    </source>
</evidence>
<dbReference type="CDD" id="cd00191">
    <property type="entry name" value="TY"/>
    <property type="match status" value="1"/>
</dbReference>
<dbReference type="PROSITE" id="PS51220">
    <property type="entry name" value="NIDO"/>
    <property type="match status" value="1"/>
</dbReference>
<dbReference type="SMART" id="SM00179">
    <property type="entry name" value="EGF_CA"/>
    <property type="match status" value="3"/>
</dbReference>
<feature type="compositionally biased region" description="Polar residues" evidence="19">
    <location>
        <begin position="3297"/>
        <end position="3307"/>
    </location>
</feature>
<dbReference type="GO" id="GO:0030855">
    <property type="term" value="P:epithelial cell differentiation"/>
    <property type="evidence" value="ECO:0007669"/>
    <property type="project" value="UniProtKB-ARBA"/>
</dbReference>
<dbReference type="InterPro" id="IPR000742">
    <property type="entry name" value="EGF"/>
</dbReference>
<dbReference type="SMART" id="SM00682">
    <property type="entry name" value="G2F"/>
    <property type="match status" value="1"/>
</dbReference>
<dbReference type="Pfam" id="PF00086">
    <property type="entry name" value="Thyroglobulin_1"/>
    <property type="match status" value="1"/>
</dbReference>
<dbReference type="InterPro" id="IPR000409">
    <property type="entry name" value="BEACH_dom"/>
</dbReference>
<dbReference type="PANTHER" id="PTHR13743">
    <property type="entry name" value="BEIGE/BEACH-RELATED"/>
    <property type="match status" value="1"/>
</dbReference>
<feature type="region of interest" description="Disordered" evidence="19">
    <location>
        <begin position="3835"/>
        <end position="3869"/>
    </location>
</feature>
<dbReference type="PROSITE" id="PS50026">
    <property type="entry name" value="EGF_3"/>
    <property type="match status" value="4"/>
</dbReference>
<dbReference type="FunFam" id="1.10.1540.10:FF:000001">
    <property type="entry name" value="neurobeachin isoform X1"/>
    <property type="match status" value="1"/>
</dbReference>
<dbReference type="InterPro" id="IPR026823">
    <property type="entry name" value="cEGF"/>
</dbReference>
<protein>
    <submittedName>
        <fullName evidence="27">Lysosomal-trafficking regulator isoform X6</fullName>
    </submittedName>
</protein>
<dbReference type="Pfam" id="PF12947">
    <property type="entry name" value="EGF_3"/>
    <property type="match status" value="1"/>
</dbReference>
<dbReference type="Proteomes" id="UP000693946">
    <property type="component" value="Linkage Group LG8"/>
</dbReference>
<dbReference type="Pfam" id="PF00058">
    <property type="entry name" value="Ldl_recept_b"/>
    <property type="match status" value="3"/>
</dbReference>
<gene>
    <name evidence="27" type="ORF">JOB18_025729</name>
</gene>
<dbReference type="Pfam" id="PF07645">
    <property type="entry name" value="EGF_CA"/>
    <property type="match status" value="1"/>
</dbReference>
<feature type="compositionally biased region" description="Basic and acidic residues" evidence="19">
    <location>
        <begin position="3285"/>
        <end position="3294"/>
    </location>
</feature>
<keyword evidence="3" id="KW-0964">Secreted</keyword>
<evidence type="ECO:0000259" key="22">
    <source>
        <dbReference type="PROSITE" id="PS50197"/>
    </source>
</evidence>
<feature type="region of interest" description="Disordered" evidence="19">
    <location>
        <begin position="2127"/>
        <end position="2152"/>
    </location>
</feature>
<keyword evidence="5 16" id="KW-0853">WD repeat</keyword>
<dbReference type="PROSITE" id="PS01187">
    <property type="entry name" value="EGF_CA"/>
    <property type="match status" value="1"/>
</dbReference>
<evidence type="ECO:0000256" key="1">
    <source>
        <dbReference type="ARBA" id="ARBA00004141"/>
    </source>
</evidence>
<evidence type="ECO:0000256" key="12">
    <source>
        <dbReference type="ARBA" id="ARBA00023136"/>
    </source>
</evidence>
<evidence type="ECO:0000259" key="24">
    <source>
        <dbReference type="PROSITE" id="PS51162"/>
    </source>
</evidence>
<comment type="caution">
    <text evidence="27">The sequence shown here is derived from an EMBL/GenBank/DDBJ whole genome shotgun (WGS) entry which is preliminary data.</text>
</comment>
<dbReference type="PROSITE" id="PS50993">
    <property type="entry name" value="NIDOGEN_G2"/>
    <property type="match status" value="1"/>
</dbReference>
<keyword evidence="9" id="KW-0084">Basement membrane</keyword>
<evidence type="ECO:0000256" key="11">
    <source>
        <dbReference type="ARBA" id="ARBA00022989"/>
    </source>
</evidence>
<dbReference type="PROSITE" id="PS51162">
    <property type="entry name" value="THYROGLOBULIN_1_2"/>
    <property type="match status" value="1"/>
</dbReference>
<keyword evidence="28" id="KW-1185">Reference proteome</keyword>
<feature type="domain" description="EGF-like" evidence="21">
    <location>
        <begin position="534"/>
        <end position="575"/>
    </location>
</feature>
<feature type="region of interest" description="Disordered" evidence="19">
    <location>
        <begin position="2378"/>
        <end position="2419"/>
    </location>
</feature>
<dbReference type="InterPro" id="IPR049883">
    <property type="entry name" value="NOTCH1_EGF-like"/>
</dbReference>
<proteinExistence type="predicted"/>
<dbReference type="FunFam" id="2.130.10.10:FF:000292">
    <property type="entry name" value="Lysosomal trafficking regulator"/>
    <property type="match status" value="1"/>
</dbReference>
<dbReference type="PROSITE" id="PS50294">
    <property type="entry name" value="WD_REPEATS_REGION"/>
    <property type="match status" value="1"/>
</dbReference>
<evidence type="ECO:0000259" key="25">
    <source>
        <dbReference type="PROSITE" id="PS51220"/>
    </source>
</evidence>
<dbReference type="Pfam" id="PF14844">
    <property type="entry name" value="PH_BEACH"/>
    <property type="match status" value="1"/>
</dbReference>
<evidence type="ECO:0000256" key="4">
    <source>
        <dbReference type="ARBA" id="ARBA00022536"/>
    </source>
</evidence>
<evidence type="ECO:0000256" key="8">
    <source>
        <dbReference type="ARBA" id="ARBA00022737"/>
    </source>
</evidence>
<dbReference type="Pfam" id="PF06119">
    <property type="entry name" value="NIDO"/>
    <property type="match status" value="1"/>
</dbReference>
<evidence type="ECO:0000256" key="20">
    <source>
        <dbReference type="SAM" id="Phobius"/>
    </source>
</evidence>
<dbReference type="SMART" id="SM00539">
    <property type="entry name" value="NIDO"/>
    <property type="match status" value="1"/>
</dbReference>
<evidence type="ECO:0000259" key="26">
    <source>
        <dbReference type="PROSITE" id="PS51783"/>
    </source>
</evidence>
<evidence type="ECO:0000256" key="17">
    <source>
        <dbReference type="PROSITE-ProRule" id="PRU00461"/>
    </source>
</evidence>